<proteinExistence type="predicted"/>
<dbReference type="Pfam" id="PF04352">
    <property type="entry name" value="ProQ"/>
    <property type="match status" value="1"/>
</dbReference>
<keyword evidence="2" id="KW-0694">RNA-binding</keyword>
<dbReference type="RefSeq" id="WP_058463032.1">
    <property type="nucleotide sequence ID" value="NZ_LNKA01000019.1"/>
</dbReference>
<dbReference type="Proteomes" id="UP000054859">
    <property type="component" value="Unassembled WGS sequence"/>
</dbReference>
<dbReference type="AlphaFoldDB" id="A0A0W0R0V2"/>
<dbReference type="SMART" id="SM00945">
    <property type="entry name" value="ProQ"/>
    <property type="match status" value="1"/>
</dbReference>
<evidence type="ECO:0000256" key="4">
    <source>
        <dbReference type="SAM" id="MobiDB-lite"/>
    </source>
</evidence>
<dbReference type="STRING" id="45056.Lade_1971"/>
<evidence type="ECO:0000259" key="5">
    <source>
        <dbReference type="SMART" id="SM00945"/>
    </source>
</evidence>
<dbReference type="PATRIC" id="fig|45056.6.peg.2033"/>
<dbReference type="InterPro" id="IPR036442">
    <property type="entry name" value="ProQ/FinO_sf"/>
</dbReference>
<dbReference type="InterPro" id="IPR023529">
    <property type="entry name" value="ProQ"/>
</dbReference>
<dbReference type="OrthoDB" id="8421419at2"/>
<keyword evidence="3" id="KW-0143">Chaperone</keyword>
<dbReference type="PANTHER" id="PTHR38106:SF1">
    <property type="entry name" value="RNA CHAPERONE PROQ"/>
    <property type="match status" value="1"/>
</dbReference>
<evidence type="ECO:0000256" key="1">
    <source>
        <dbReference type="ARBA" id="ARBA00022490"/>
    </source>
</evidence>
<dbReference type="GO" id="GO:0005829">
    <property type="term" value="C:cytosol"/>
    <property type="evidence" value="ECO:0007669"/>
    <property type="project" value="TreeGrafter"/>
</dbReference>
<geneLocation type="plasmid" evidence="7 9">
    <name>24</name>
</geneLocation>
<protein>
    <submittedName>
        <fullName evidence="6">ProQ</fullName>
    </submittedName>
</protein>
<dbReference type="InterPro" id="IPR016103">
    <property type="entry name" value="ProQ/FinO"/>
</dbReference>
<evidence type="ECO:0000313" key="9">
    <source>
        <dbReference type="Proteomes" id="UP000281170"/>
    </source>
</evidence>
<keyword evidence="7" id="KW-0614">Plasmid</keyword>
<gene>
    <name evidence="7" type="primary">proQ_1</name>
    <name evidence="6" type="ORF">Lade_1971</name>
    <name evidence="7" type="ORF">NCTC12735_01792</name>
</gene>
<dbReference type="GO" id="GO:0010608">
    <property type="term" value="P:post-transcriptional regulation of gene expression"/>
    <property type="evidence" value="ECO:0007669"/>
    <property type="project" value="InterPro"/>
</dbReference>
<reference evidence="6 8" key="1">
    <citation type="submission" date="2015-11" db="EMBL/GenBank/DDBJ databases">
        <title>Identification of large and diverse effector repertoires of 38 Legionella species.</title>
        <authorList>
            <person name="Burstein D."/>
            <person name="Amaro F."/>
            <person name="Zusman T."/>
            <person name="Lifshitz Z."/>
            <person name="Cohen O."/>
            <person name="Gilbert J.A."/>
            <person name="Pupko T."/>
            <person name="Shuman H.A."/>
            <person name="Segal G."/>
        </authorList>
    </citation>
    <scope>NUCLEOTIDE SEQUENCE [LARGE SCALE GENOMIC DNA]</scope>
    <source>
        <strain evidence="6 8">1762-AUS-E</strain>
    </source>
</reference>
<keyword evidence="8" id="KW-1185">Reference proteome</keyword>
<name>A0A0W0R0V2_9GAMM</name>
<dbReference type="Gene3D" id="1.10.1710.10">
    <property type="entry name" value="ProQ/FinO domain"/>
    <property type="match status" value="1"/>
</dbReference>
<dbReference type="EMBL" id="LNKA01000019">
    <property type="protein sequence ID" value="KTC64677.1"/>
    <property type="molecule type" value="Genomic_DNA"/>
</dbReference>
<dbReference type="PANTHER" id="PTHR38106">
    <property type="entry name" value="RNA CHAPERONE PROQ"/>
    <property type="match status" value="1"/>
</dbReference>
<dbReference type="KEGG" id="ladl:NCTC12735_01792"/>
<feature type="domain" description="ProQ/FinO" evidence="5">
    <location>
        <begin position="20"/>
        <end position="136"/>
    </location>
</feature>
<feature type="region of interest" description="Disordered" evidence="4">
    <location>
        <begin position="1"/>
        <end position="21"/>
    </location>
</feature>
<evidence type="ECO:0000313" key="6">
    <source>
        <dbReference type="EMBL" id="KTC64677.1"/>
    </source>
</evidence>
<dbReference type="GO" id="GO:0033592">
    <property type="term" value="F:RNA strand annealing activity"/>
    <property type="evidence" value="ECO:0007669"/>
    <property type="project" value="InterPro"/>
</dbReference>
<reference evidence="7 9" key="2">
    <citation type="submission" date="2018-12" db="EMBL/GenBank/DDBJ databases">
        <authorList>
            <consortium name="Pathogen Informatics"/>
        </authorList>
    </citation>
    <scope>NUCLEOTIDE SEQUENCE [LARGE SCALE GENOMIC DNA]</scope>
    <source>
        <strain evidence="7 9">NCTC12735</strain>
        <plasmid evidence="9">24</plasmid>
    </source>
</reference>
<evidence type="ECO:0000256" key="3">
    <source>
        <dbReference type="ARBA" id="ARBA00023186"/>
    </source>
</evidence>
<dbReference type="Proteomes" id="UP000281170">
    <property type="component" value="Plasmid 24"/>
</dbReference>
<dbReference type="SUPFAM" id="SSF48657">
    <property type="entry name" value="FinO-like"/>
    <property type="match status" value="1"/>
</dbReference>
<organism evidence="6 8">
    <name type="scientific">Legionella adelaidensis</name>
    <dbReference type="NCBI Taxonomy" id="45056"/>
    <lineage>
        <taxon>Bacteria</taxon>
        <taxon>Pseudomonadati</taxon>
        <taxon>Pseudomonadota</taxon>
        <taxon>Gammaproteobacteria</taxon>
        <taxon>Legionellales</taxon>
        <taxon>Legionellaceae</taxon>
        <taxon>Legionella</taxon>
    </lineage>
</organism>
<dbReference type="EMBL" id="LR134433">
    <property type="protein sequence ID" value="VEH86145.1"/>
    <property type="molecule type" value="Genomic_DNA"/>
</dbReference>
<sequence length="202" mass="22993">MRKQELHPRTATINKKQKSESKKYRHEALTWLAKKFPLSFDNTFSIQPLKLGIMNDILQFAEQAAAEGISKSKLREAVVIYTRRIDYLTSLKAMNKRIDLYGNSVDEVTVEEAQRAAEKIKKRIEKSIKNSKKAYLGRGSSKAPATFAEGYLNLSNRPYVELANSQQNSVVIKHKISRNYNPSTVARLKEKLGIVNDHSTPK</sequence>
<evidence type="ECO:0000313" key="7">
    <source>
        <dbReference type="EMBL" id="VEH86145.1"/>
    </source>
</evidence>
<evidence type="ECO:0000256" key="2">
    <source>
        <dbReference type="ARBA" id="ARBA00022884"/>
    </source>
</evidence>
<dbReference type="SMR" id="A0A0W0R0V2"/>
<accession>A0A0W0R0V2</accession>
<keyword evidence="1" id="KW-0963">Cytoplasm</keyword>
<dbReference type="GO" id="GO:0034057">
    <property type="term" value="F:RNA strand-exchange activity"/>
    <property type="evidence" value="ECO:0007669"/>
    <property type="project" value="InterPro"/>
</dbReference>
<evidence type="ECO:0000313" key="8">
    <source>
        <dbReference type="Proteomes" id="UP000054859"/>
    </source>
</evidence>